<feature type="domain" description="DUF4218" evidence="2">
    <location>
        <begin position="687"/>
        <end position="796"/>
    </location>
</feature>
<protein>
    <recommendedName>
        <fullName evidence="6">Transposase</fullName>
    </recommendedName>
</protein>
<dbReference type="PANTHER" id="PTHR48258">
    <property type="entry name" value="DUF4218 DOMAIN-CONTAINING PROTEIN-RELATED"/>
    <property type="match status" value="1"/>
</dbReference>
<dbReference type="Proteomes" id="UP001153555">
    <property type="component" value="Unassembled WGS sequence"/>
</dbReference>
<accession>A0A9N7NX50</accession>
<dbReference type="OrthoDB" id="1933987at2759"/>
<organism evidence="4 5">
    <name type="scientific">Striga hermonthica</name>
    <name type="common">Purple witchweed</name>
    <name type="synonym">Buchnera hermonthica</name>
    <dbReference type="NCBI Taxonomy" id="68872"/>
    <lineage>
        <taxon>Eukaryota</taxon>
        <taxon>Viridiplantae</taxon>
        <taxon>Streptophyta</taxon>
        <taxon>Embryophyta</taxon>
        <taxon>Tracheophyta</taxon>
        <taxon>Spermatophyta</taxon>
        <taxon>Magnoliopsida</taxon>
        <taxon>eudicotyledons</taxon>
        <taxon>Gunneridae</taxon>
        <taxon>Pentapetalae</taxon>
        <taxon>asterids</taxon>
        <taxon>lamiids</taxon>
        <taxon>Lamiales</taxon>
        <taxon>Orobanchaceae</taxon>
        <taxon>Buchnereae</taxon>
        <taxon>Striga</taxon>
    </lineage>
</organism>
<dbReference type="Pfam" id="PF13952">
    <property type="entry name" value="DUF4216"/>
    <property type="match status" value="1"/>
</dbReference>
<evidence type="ECO:0000313" key="5">
    <source>
        <dbReference type="Proteomes" id="UP001153555"/>
    </source>
</evidence>
<name>A0A9N7NX50_STRHE</name>
<evidence type="ECO:0000259" key="2">
    <source>
        <dbReference type="Pfam" id="PF13960"/>
    </source>
</evidence>
<feature type="domain" description="Transposase-associated" evidence="3">
    <location>
        <begin position="7"/>
        <end position="74"/>
    </location>
</feature>
<feature type="domain" description="DUF4216" evidence="1">
    <location>
        <begin position="977"/>
        <end position="1036"/>
    </location>
</feature>
<dbReference type="Pfam" id="PF13963">
    <property type="entry name" value="Transpos_assoc"/>
    <property type="match status" value="1"/>
</dbReference>
<gene>
    <name evidence="4" type="ORF">SHERM_06436</name>
</gene>
<dbReference type="InterPro" id="IPR025312">
    <property type="entry name" value="DUF4216"/>
</dbReference>
<dbReference type="InterPro" id="IPR029480">
    <property type="entry name" value="Transpos_assoc"/>
</dbReference>
<evidence type="ECO:0000259" key="1">
    <source>
        <dbReference type="Pfam" id="PF13952"/>
    </source>
</evidence>
<sequence length="1115" mass="129065">MDNGVDSWIHYAQSSNEYAQGVEDFLNHAFSTRATGDQIICPCKDCYGRFWHRRDEVYNHLIYYGTDPRIKEWHFPEKSSHSSQNEKQDFPHDDIEGLIYDTHRDIADKFSDSHEEHFQAGMETHANMEAKKFFKLVEDGKQAVYPGCKSFSKLSFIIRLYLFKCVHGLSNTAFSNLLEIIQELIPEAVLPKSFSEAKKMVKDLGLDYQKIDACRNDCMLFWKDHKSSTSCHVCHAPRWKEEENQNEMNDTNFQHFRRVPAKVVWHFPLKPRLQRLYMCAETAQYMRWHEEKRVKDGNLRHPADAKGWKDFDSFYPNFAKDCRNVRLGLSSDGFNPFRTMSTTHSTWPVVLINYNLPPWLFMKPEFLILSLLIPGPVSPGNDIDVYLQPLIDDLKDLWELGVGTYDALSHQTFDMHAALQATVSDFPGYAMLSGWSTKGRFACPSCHYETDHLYLKHSKKSCYMGNRRFLDANHCWRRDKKSFNGESEKREAPNKLTGTEVLHLLKDFKNKFGKTQPRRNIENCPWKKKSCFFDLPYWEHNTIRHHLDPMHIVKNVFDSILGTLLDIPGKTKDHLNARLDLKEMGIRSSLHPIVSTGKRLLLPRASFSMTKHEKTLFCEVIKNAKLPQGCGSNISRCVQMRELKVSGYKSHDAHIMMQHLLPVAVRKSLPKQVALALIRLSAFFRGICSKVINPLDLDLLQREIVETLCTFEKIFPPSFFDIIMHLPIHLVDEVRLSGPVSSWWMFGPERYLGELKTYVGNRSRPEGSIAEGYLAEECLTFCSRYLHDGSQKKSKNANQSSVGVGAFDDKPIMFFKMGHPVGRKRRGKKGVFSLDSDTQKLAHRYVIFNCEDKLVEKYIMEHEDMMTAKSVDKKRKRWRQAQQHSQEFMDWFKKKVELEQVSNHIKWLALGPSHVARRYTGYFINGYKFYTKARDAKLKTQNSGVTLTALTSSFASTKDSNPSVDGVTYYGRINDIIEIDYWGSFSVVLFRCDWFKEENDSYGLTRVNFNNLCYEDDPFVLASQVHQVFFVQDATEQGCYYAMKKLAKEFINIKDQSEDTYFAESSEPVGDRALSMLNDDYENSWSREGVPPIVLDEHQAVVESLETNSESDDSV</sequence>
<dbReference type="InterPro" id="IPR004242">
    <property type="entry name" value="Transposase_21"/>
</dbReference>
<dbReference type="Pfam" id="PF02992">
    <property type="entry name" value="Transposase_21"/>
    <property type="match status" value="1"/>
</dbReference>
<reference evidence="4" key="1">
    <citation type="submission" date="2019-12" db="EMBL/GenBank/DDBJ databases">
        <authorList>
            <person name="Scholes J."/>
        </authorList>
    </citation>
    <scope>NUCLEOTIDE SEQUENCE</scope>
</reference>
<dbReference type="AlphaFoldDB" id="A0A9N7NX50"/>
<dbReference type="InterPro" id="IPR025452">
    <property type="entry name" value="DUF4218"/>
</dbReference>
<evidence type="ECO:0008006" key="6">
    <source>
        <dbReference type="Google" id="ProtNLM"/>
    </source>
</evidence>
<keyword evidence="5" id="KW-1185">Reference proteome</keyword>
<comment type="caution">
    <text evidence="4">The sequence shown here is derived from an EMBL/GenBank/DDBJ whole genome shotgun (WGS) entry which is preliminary data.</text>
</comment>
<dbReference type="EMBL" id="CACSLK010031655">
    <property type="protein sequence ID" value="CAA0839975.1"/>
    <property type="molecule type" value="Genomic_DNA"/>
</dbReference>
<dbReference type="PANTHER" id="PTHR48258:SF8">
    <property type="entry name" value="DUF4216 DOMAIN-CONTAINING PROTEIN"/>
    <property type="match status" value="1"/>
</dbReference>
<proteinExistence type="predicted"/>
<dbReference type="Pfam" id="PF13960">
    <property type="entry name" value="DUF4218"/>
    <property type="match status" value="1"/>
</dbReference>
<evidence type="ECO:0000313" key="4">
    <source>
        <dbReference type="EMBL" id="CAA0839975.1"/>
    </source>
</evidence>
<evidence type="ECO:0000259" key="3">
    <source>
        <dbReference type="Pfam" id="PF13963"/>
    </source>
</evidence>